<dbReference type="InterPro" id="IPR006553">
    <property type="entry name" value="Leu-rich_rpt_Cys-con_subtyp"/>
</dbReference>
<dbReference type="AlphaFoldDB" id="A0A9P9WRB9"/>
<accession>A0A9P9WRB9</accession>
<dbReference type="GO" id="GO:0031146">
    <property type="term" value="P:SCF-dependent proteasomal ubiquitin-dependent protein catabolic process"/>
    <property type="evidence" value="ECO:0007669"/>
    <property type="project" value="TreeGrafter"/>
</dbReference>
<sequence length="615" mass="68436">MYVQSARQNRAARSIRGPQSALTDFLASQNISAHQIRADADARRQAAAAAAAAAGEQATNSAEPGSEGNDEDGDADEDGDEVASAATTARRAQEEKRKKQAQAIEKIKKSKAYQKRKKDADESDSDDIADAMFREKLPPLPGQMENCEICEKRFTVTPYSRAGPNGGLLCTKCAKDLAKDDGPAKKKKKKVAGQGAGRRKVQSRILDGTYSVGAKSMMTLCIETLAKNIDLAVELGDLPAPLVDKIARQLSKRRLLTPQSLDLFLQPQCEDVNVYDGSRLSSYDYIRIFQQVTKLKNLKIRNAIQFKDDVMAYLITRNINLDGIHLHGANLLTEDCWRTYLEAKGEHLKTIKVYYTDKHFGDDLVASLRDLCPSLKRLKISNNQKVSDKGVEHLANISTLEHVSLDLRTFTSTEPYLKLINSIGSNLRTLSVKQVMDLDDRVLDAIHENCRSLSKLRITDSEVMTDPGFARLFKNWGNKPLTFIDFQRCRQVDAANPRENPHLVGLCSDGFRALMEHSGKGLKHLNVHACRHISQAAFEDVFSAEKEYPEMTHLEVSFCEDITDFIVGSIFRSCPNMKELNVFGCMKVKSVRVPRGKILVGVPNARGMIIEGFED</sequence>
<evidence type="ECO:0000256" key="1">
    <source>
        <dbReference type="SAM" id="MobiDB-lite"/>
    </source>
</evidence>
<dbReference type="Proteomes" id="UP000829685">
    <property type="component" value="Unassembled WGS sequence"/>
</dbReference>
<dbReference type="InterPro" id="IPR056451">
    <property type="entry name" value="Znf_Tbcl_Rhp7"/>
</dbReference>
<dbReference type="InterPro" id="IPR001611">
    <property type="entry name" value="Leu-rich_rpt"/>
</dbReference>
<dbReference type="InterPro" id="IPR032675">
    <property type="entry name" value="LRR_dom_sf"/>
</dbReference>
<dbReference type="PANTHER" id="PTHR13318">
    <property type="entry name" value="PARTNER OF PAIRED, ISOFORM B-RELATED"/>
    <property type="match status" value="1"/>
</dbReference>
<feature type="compositionally biased region" description="Low complexity" evidence="1">
    <location>
        <begin position="45"/>
        <end position="54"/>
    </location>
</feature>
<comment type="caution">
    <text evidence="3">The sequence shown here is derived from an EMBL/GenBank/DDBJ whole genome shotgun (WGS) entry which is preliminary data.</text>
</comment>
<dbReference type="PANTHER" id="PTHR13318:SF234">
    <property type="entry name" value="RNI-LIKE PROTEIN"/>
    <property type="match status" value="1"/>
</dbReference>
<dbReference type="EMBL" id="JAFIMR010000007">
    <property type="protein sequence ID" value="KAI1876344.1"/>
    <property type="molecule type" value="Genomic_DNA"/>
</dbReference>
<feature type="region of interest" description="Disordered" evidence="1">
    <location>
        <begin position="37"/>
        <end position="128"/>
    </location>
</feature>
<dbReference type="OrthoDB" id="1924287at2759"/>
<protein>
    <recommendedName>
        <fullName evidence="2">DNA repair protein rhp7 treble clef domain-containing protein</fullName>
    </recommendedName>
</protein>
<dbReference type="Gene3D" id="3.80.10.10">
    <property type="entry name" value="Ribonuclease Inhibitor"/>
    <property type="match status" value="2"/>
</dbReference>
<organism evidence="3 4">
    <name type="scientific">Neoarthrinium moseri</name>
    <dbReference type="NCBI Taxonomy" id="1658444"/>
    <lineage>
        <taxon>Eukaryota</taxon>
        <taxon>Fungi</taxon>
        <taxon>Dikarya</taxon>
        <taxon>Ascomycota</taxon>
        <taxon>Pezizomycotina</taxon>
        <taxon>Sordariomycetes</taxon>
        <taxon>Xylariomycetidae</taxon>
        <taxon>Amphisphaeriales</taxon>
        <taxon>Apiosporaceae</taxon>
        <taxon>Neoarthrinium</taxon>
    </lineage>
</organism>
<evidence type="ECO:0000259" key="2">
    <source>
        <dbReference type="Pfam" id="PF23550"/>
    </source>
</evidence>
<reference evidence="3" key="1">
    <citation type="submission" date="2021-03" db="EMBL/GenBank/DDBJ databases">
        <title>Revisited historic fungal species revealed as producer of novel bioactive compounds through whole genome sequencing and comparative genomics.</title>
        <authorList>
            <person name="Vignolle G.A."/>
            <person name="Hochenegger N."/>
            <person name="Mach R.L."/>
            <person name="Mach-Aigner A.R."/>
            <person name="Javad Rahimi M."/>
            <person name="Salim K.A."/>
            <person name="Chan C.M."/>
            <person name="Lim L.B.L."/>
            <person name="Cai F."/>
            <person name="Druzhinina I.S."/>
            <person name="U'Ren J.M."/>
            <person name="Derntl C."/>
        </authorList>
    </citation>
    <scope>NUCLEOTIDE SEQUENCE</scope>
    <source>
        <strain evidence="3">TUCIM 5799</strain>
    </source>
</reference>
<keyword evidence="4" id="KW-1185">Reference proteome</keyword>
<dbReference type="FunFam" id="3.80.10.10:FF:000601">
    <property type="entry name" value="DNA repair protein Rad7, protein"/>
    <property type="match status" value="1"/>
</dbReference>
<dbReference type="SUPFAM" id="SSF52047">
    <property type="entry name" value="RNI-like"/>
    <property type="match status" value="1"/>
</dbReference>
<dbReference type="Pfam" id="PF23550">
    <property type="entry name" value="zf_Tbcl_Rhp7"/>
    <property type="match status" value="1"/>
</dbReference>
<evidence type="ECO:0000313" key="4">
    <source>
        <dbReference type="Proteomes" id="UP000829685"/>
    </source>
</evidence>
<gene>
    <name evidence="3" type="ORF">JX265_003870</name>
</gene>
<evidence type="ECO:0000313" key="3">
    <source>
        <dbReference type="EMBL" id="KAI1876344.1"/>
    </source>
</evidence>
<dbReference type="SMART" id="SM00367">
    <property type="entry name" value="LRR_CC"/>
    <property type="match status" value="4"/>
</dbReference>
<feature type="compositionally biased region" description="Acidic residues" evidence="1">
    <location>
        <begin position="68"/>
        <end position="81"/>
    </location>
</feature>
<feature type="domain" description="DNA repair protein rhp7 treble clef" evidence="2">
    <location>
        <begin position="141"/>
        <end position="179"/>
    </location>
</feature>
<feature type="compositionally biased region" description="Basic residues" evidence="1">
    <location>
        <begin position="108"/>
        <end position="117"/>
    </location>
</feature>
<name>A0A9P9WRB9_9PEZI</name>
<dbReference type="Pfam" id="PF13516">
    <property type="entry name" value="LRR_6"/>
    <property type="match status" value="1"/>
</dbReference>
<dbReference type="GO" id="GO:0019005">
    <property type="term" value="C:SCF ubiquitin ligase complex"/>
    <property type="evidence" value="ECO:0007669"/>
    <property type="project" value="TreeGrafter"/>
</dbReference>
<proteinExistence type="predicted"/>